<name>A0ACC2N7S1_9HYME</name>
<dbReference type="EMBL" id="CM056744">
    <property type="protein sequence ID" value="KAJ8666364.1"/>
    <property type="molecule type" value="Genomic_DNA"/>
</dbReference>
<reference evidence="1" key="1">
    <citation type="submission" date="2023-04" db="EMBL/GenBank/DDBJ databases">
        <title>A chromosome-level genome assembly of the parasitoid wasp Eretmocerus hayati.</title>
        <authorList>
            <person name="Zhong Y."/>
            <person name="Liu S."/>
            <person name="Liu Y."/>
        </authorList>
    </citation>
    <scope>NUCLEOTIDE SEQUENCE</scope>
    <source>
        <strain evidence="1">ZJU_SS_LIU_2023</strain>
    </source>
</reference>
<organism evidence="1 2">
    <name type="scientific">Eretmocerus hayati</name>
    <dbReference type="NCBI Taxonomy" id="131215"/>
    <lineage>
        <taxon>Eukaryota</taxon>
        <taxon>Metazoa</taxon>
        <taxon>Ecdysozoa</taxon>
        <taxon>Arthropoda</taxon>
        <taxon>Hexapoda</taxon>
        <taxon>Insecta</taxon>
        <taxon>Pterygota</taxon>
        <taxon>Neoptera</taxon>
        <taxon>Endopterygota</taxon>
        <taxon>Hymenoptera</taxon>
        <taxon>Apocrita</taxon>
        <taxon>Proctotrupomorpha</taxon>
        <taxon>Chalcidoidea</taxon>
        <taxon>Aphelinidae</taxon>
        <taxon>Aphelininae</taxon>
        <taxon>Eretmocerus</taxon>
    </lineage>
</organism>
<accession>A0ACC2N7S1</accession>
<protein>
    <submittedName>
        <fullName evidence="1">Uncharacterized protein</fullName>
    </submittedName>
</protein>
<comment type="caution">
    <text evidence="1">The sequence shown here is derived from an EMBL/GenBank/DDBJ whole genome shotgun (WGS) entry which is preliminary data.</text>
</comment>
<keyword evidence="2" id="KW-1185">Reference proteome</keyword>
<evidence type="ECO:0000313" key="2">
    <source>
        <dbReference type="Proteomes" id="UP001239111"/>
    </source>
</evidence>
<dbReference type="Proteomes" id="UP001239111">
    <property type="component" value="Chromosome 4"/>
</dbReference>
<sequence length="231" mass="25589">MEKIHPENPALQSNGNASHCNANALQSNESASQHKEGSTQSNAHALETNGIETQSGEIQKIVPSSLKRPPPSSTASISSQENVTAELEQEETLNKNTALVDKDGFQVPKRKRNSSSKRKRDDNDRPKVDSSNYLLKLKEALGDWKFSLEFSEFQKFMEEAQNSKDIESLVEKFSSNADDLVSIIDELYSCTVNAALKAQFTRTKKKLLHQPTTDTENDADGSSKSDAEMIQ</sequence>
<evidence type="ECO:0000313" key="1">
    <source>
        <dbReference type="EMBL" id="KAJ8666364.1"/>
    </source>
</evidence>
<gene>
    <name evidence="1" type="ORF">QAD02_008026</name>
</gene>
<proteinExistence type="predicted"/>